<dbReference type="InterPro" id="IPR057663">
    <property type="entry name" value="TACC3_Aurora-A_bind"/>
</dbReference>
<feature type="region of interest" description="Disordered" evidence="1">
    <location>
        <begin position="77"/>
        <end position="131"/>
    </location>
</feature>
<dbReference type="Pfam" id="PF23198">
    <property type="entry name" value="PDE8A_N"/>
    <property type="match status" value="1"/>
</dbReference>
<feature type="domain" description="PDE8-like REC N-terminal" evidence="2">
    <location>
        <begin position="134"/>
        <end position="195"/>
    </location>
</feature>
<accession>L5MDY3</accession>
<feature type="compositionally biased region" description="Low complexity" evidence="1">
    <location>
        <begin position="116"/>
        <end position="130"/>
    </location>
</feature>
<proteinExistence type="predicted"/>
<reference evidence="4" key="1">
    <citation type="journal article" date="2013" name="Science">
        <title>Comparative analysis of bat genomes provides insight into the evolution of flight and immunity.</title>
        <authorList>
            <person name="Zhang G."/>
            <person name="Cowled C."/>
            <person name="Shi Z."/>
            <person name="Huang Z."/>
            <person name="Bishop-Lilly K.A."/>
            <person name="Fang X."/>
            <person name="Wynne J.W."/>
            <person name="Xiong Z."/>
            <person name="Baker M.L."/>
            <person name="Zhao W."/>
            <person name="Tachedjian M."/>
            <person name="Zhu Y."/>
            <person name="Zhou P."/>
            <person name="Jiang X."/>
            <person name="Ng J."/>
            <person name="Yang L."/>
            <person name="Wu L."/>
            <person name="Xiao J."/>
            <person name="Feng Y."/>
            <person name="Chen Y."/>
            <person name="Sun X."/>
            <person name="Zhang Y."/>
            <person name="Marsh G.A."/>
            <person name="Crameri G."/>
            <person name="Broder C.C."/>
            <person name="Frey K.G."/>
            <person name="Wang L.F."/>
            <person name="Wang J."/>
        </authorList>
    </citation>
    <scope>NUCLEOTIDE SEQUENCE [LARGE SCALE GENOMIC DNA]</scope>
</reference>
<name>L5MDY3_MYODS</name>
<gene>
    <name evidence="3" type="ORF">MDA_GLEAN10011604</name>
</gene>
<evidence type="ECO:0000313" key="3">
    <source>
        <dbReference type="EMBL" id="ELK35958.1"/>
    </source>
</evidence>
<dbReference type="Proteomes" id="UP000010556">
    <property type="component" value="Unassembled WGS sequence"/>
</dbReference>
<sequence length="290" mass="31970">MKASDNGGIPTAVLSVVGGWQLTQLAMDPKQQRFRDLLGVLGTGTEVGYLEPFGAFSLKETALRKQLLCLSSDPSLKGSPTSLPLETVGSGSQHEQGDQRQLRPKQAADLEDEKITTSSSSTTETPSSWTPRRCASLFEQQKFQETVIVGVVPRWDGDDVMSLISAGFTRRFVEDPSLLACYSELLQLEFGEIIHWVNIKTRGKGVLPHEPAKVIDIISAVQEDRSVPVTEALDRVREILRTSELYSPQFGAKEEDPHTKDLIGGLMSTCIKFRALTHLRVPSQYPTEDS</sequence>
<feature type="compositionally biased region" description="Polar residues" evidence="1">
    <location>
        <begin position="77"/>
        <end position="94"/>
    </location>
</feature>
<protein>
    <submittedName>
        <fullName evidence="3">High affinity cAMP-specific and IBMX-insensitive 3',5'-cyclic phosphodiesterase 8A</fullName>
    </submittedName>
</protein>
<evidence type="ECO:0000259" key="2">
    <source>
        <dbReference type="Pfam" id="PF23198"/>
    </source>
</evidence>
<keyword evidence="4" id="KW-1185">Reference proteome</keyword>
<dbReference type="EMBL" id="KB101864">
    <property type="protein sequence ID" value="ELK35958.1"/>
    <property type="molecule type" value="Genomic_DNA"/>
</dbReference>
<dbReference type="Pfam" id="PF25777">
    <property type="entry name" value="Aurora-A_bind_TACC3"/>
    <property type="match status" value="1"/>
</dbReference>
<dbReference type="AlphaFoldDB" id="L5MDY3"/>
<evidence type="ECO:0000256" key="1">
    <source>
        <dbReference type="SAM" id="MobiDB-lite"/>
    </source>
</evidence>
<dbReference type="InterPro" id="IPR057304">
    <property type="entry name" value="PDE8-like_REC_N"/>
</dbReference>
<organism evidence="3 4">
    <name type="scientific">Myotis davidii</name>
    <name type="common">David's myotis</name>
    <dbReference type="NCBI Taxonomy" id="225400"/>
    <lineage>
        <taxon>Eukaryota</taxon>
        <taxon>Metazoa</taxon>
        <taxon>Chordata</taxon>
        <taxon>Craniata</taxon>
        <taxon>Vertebrata</taxon>
        <taxon>Euteleostomi</taxon>
        <taxon>Mammalia</taxon>
        <taxon>Eutheria</taxon>
        <taxon>Laurasiatheria</taxon>
        <taxon>Chiroptera</taxon>
        <taxon>Yangochiroptera</taxon>
        <taxon>Vespertilionidae</taxon>
        <taxon>Myotis</taxon>
    </lineage>
</organism>
<evidence type="ECO:0000313" key="4">
    <source>
        <dbReference type="Proteomes" id="UP000010556"/>
    </source>
</evidence>